<dbReference type="RefSeq" id="WP_160592749.1">
    <property type="nucleotide sequence ID" value="NZ_CP047895.1"/>
</dbReference>
<evidence type="ECO:0000256" key="4">
    <source>
        <dbReference type="ARBA" id="ARBA00022833"/>
    </source>
</evidence>
<feature type="domain" description="MPN" evidence="6">
    <location>
        <begin position="3"/>
        <end position="136"/>
    </location>
</feature>
<keyword evidence="2" id="KW-0479">Metal-binding</keyword>
<organism evidence="7 8">
    <name type="scientific">Sphingomonas changnyeongensis</name>
    <dbReference type="NCBI Taxonomy" id="2698679"/>
    <lineage>
        <taxon>Bacteria</taxon>
        <taxon>Pseudomonadati</taxon>
        <taxon>Pseudomonadota</taxon>
        <taxon>Alphaproteobacteria</taxon>
        <taxon>Sphingomonadales</taxon>
        <taxon>Sphingomonadaceae</taxon>
        <taxon>Sphingomonas</taxon>
    </lineage>
</organism>
<name>A0A7Z2S8N3_9SPHN</name>
<dbReference type="PANTHER" id="PTHR34858">
    <property type="entry name" value="CYSO-CYSTEINE PEPTIDASE"/>
    <property type="match status" value="1"/>
</dbReference>
<evidence type="ECO:0000256" key="2">
    <source>
        <dbReference type="ARBA" id="ARBA00022723"/>
    </source>
</evidence>
<proteinExistence type="predicted"/>
<dbReference type="AlphaFoldDB" id="A0A7Z2S8N3"/>
<dbReference type="InterPro" id="IPR028090">
    <property type="entry name" value="JAB_dom_prok"/>
</dbReference>
<dbReference type="CDD" id="cd08070">
    <property type="entry name" value="MPN_like"/>
    <property type="match status" value="1"/>
</dbReference>
<evidence type="ECO:0000313" key="7">
    <source>
        <dbReference type="EMBL" id="QHL90822.1"/>
    </source>
</evidence>
<dbReference type="Pfam" id="PF14464">
    <property type="entry name" value="Prok-JAB"/>
    <property type="match status" value="1"/>
</dbReference>
<reference evidence="7 8" key="1">
    <citation type="submission" date="2020-01" db="EMBL/GenBank/DDBJ databases">
        <title>Sphingomonas sp. C33 whole genome sequece.</title>
        <authorList>
            <person name="Park C."/>
        </authorList>
    </citation>
    <scope>NUCLEOTIDE SEQUENCE [LARGE SCALE GENOMIC DNA]</scope>
    <source>
        <strain evidence="7 8">C33</strain>
    </source>
</reference>
<dbReference type="InterPro" id="IPR000555">
    <property type="entry name" value="JAMM/MPN+_dom"/>
</dbReference>
<evidence type="ECO:0000256" key="3">
    <source>
        <dbReference type="ARBA" id="ARBA00022801"/>
    </source>
</evidence>
<evidence type="ECO:0000256" key="1">
    <source>
        <dbReference type="ARBA" id="ARBA00022670"/>
    </source>
</evidence>
<keyword evidence="4" id="KW-0862">Zinc</keyword>
<dbReference type="InterPro" id="IPR051929">
    <property type="entry name" value="VirAsm_ModProt"/>
</dbReference>
<evidence type="ECO:0000259" key="6">
    <source>
        <dbReference type="PROSITE" id="PS50249"/>
    </source>
</evidence>
<evidence type="ECO:0000256" key="5">
    <source>
        <dbReference type="ARBA" id="ARBA00023049"/>
    </source>
</evidence>
<protein>
    <recommendedName>
        <fullName evidence="6">MPN domain-containing protein</fullName>
    </recommendedName>
</protein>
<dbReference type="InterPro" id="IPR037518">
    <property type="entry name" value="MPN"/>
</dbReference>
<gene>
    <name evidence="7" type="ORF">GVO57_08280</name>
</gene>
<sequence>MTVMISRAALAAARAHAAATPGREACGLLLGVTGVDGGLRIDTAQPCANVAADPAIMFEIDPAALIAAHRAARNGGPAVIGCYHSHPSGPARPSARDAAMAAGDGQIWLILPGDDAGGGAGGEAGVPGAWRALPGGFAPVVLIPFD</sequence>
<dbReference type="Proteomes" id="UP000464468">
    <property type="component" value="Chromosome"/>
</dbReference>
<dbReference type="PROSITE" id="PS50249">
    <property type="entry name" value="MPN"/>
    <property type="match status" value="1"/>
</dbReference>
<dbReference type="GO" id="GO:0008235">
    <property type="term" value="F:metalloexopeptidase activity"/>
    <property type="evidence" value="ECO:0007669"/>
    <property type="project" value="TreeGrafter"/>
</dbReference>
<keyword evidence="1" id="KW-0645">Protease</keyword>
<keyword evidence="5" id="KW-0482">Metalloprotease</keyword>
<keyword evidence="3" id="KW-0378">Hydrolase</keyword>
<dbReference type="GO" id="GO:0008270">
    <property type="term" value="F:zinc ion binding"/>
    <property type="evidence" value="ECO:0007669"/>
    <property type="project" value="TreeGrafter"/>
</dbReference>
<dbReference type="GO" id="GO:0006508">
    <property type="term" value="P:proteolysis"/>
    <property type="evidence" value="ECO:0007669"/>
    <property type="project" value="UniProtKB-KW"/>
</dbReference>
<accession>A0A7Z2S8N3</accession>
<keyword evidence="8" id="KW-1185">Reference proteome</keyword>
<dbReference type="EMBL" id="CP047895">
    <property type="protein sequence ID" value="QHL90822.1"/>
    <property type="molecule type" value="Genomic_DNA"/>
</dbReference>
<dbReference type="KEGG" id="schy:GVO57_08280"/>
<dbReference type="PANTHER" id="PTHR34858:SF1">
    <property type="entry name" value="CYSO-CYSTEINE PEPTIDASE"/>
    <property type="match status" value="1"/>
</dbReference>
<dbReference type="SUPFAM" id="SSF102712">
    <property type="entry name" value="JAB1/MPN domain"/>
    <property type="match status" value="1"/>
</dbReference>
<evidence type="ECO:0000313" key="8">
    <source>
        <dbReference type="Proteomes" id="UP000464468"/>
    </source>
</evidence>
<dbReference type="SMART" id="SM00232">
    <property type="entry name" value="JAB_MPN"/>
    <property type="match status" value="1"/>
</dbReference>
<dbReference type="Gene3D" id="3.40.140.10">
    <property type="entry name" value="Cytidine Deaminase, domain 2"/>
    <property type="match status" value="1"/>
</dbReference>